<reference evidence="1 2" key="1">
    <citation type="journal article" date="2020" name="Microorganisms">
        <title>Description of Komagataeibacter melaceti sp. nov. and Komagataeibacter melomenusus sp. nov. Isolated from Apple Cider Vinegar.</title>
        <authorList>
            <person name="Maric L."/>
            <person name="Cleenwerck I."/>
            <person name="Accetto T."/>
            <person name="Vandamme P."/>
            <person name="Trcek J."/>
        </authorList>
    </citation>
    <scope>NUCLEOTIDE SEQUENCE [LARGE SCALE GENOMIC DNA]</scope>
    <source>
        <strain evidence="1 2">AV436</strain>
    </source>
</reference>
<protein>
    <submittedName>
        <fullName evidence="1">Uncharacterized protein</fullName>
    </submittedName>
</protein>
<keyword evidence="2" id="KW-1185">Reference proteome</keyword>
<evidence type="ECO:0000313" key="1">
    <source>
        <dbReference type="EMBL" id="NPC64832.1"/>
    </source>
</evidence>
<evidence type="ECO:0000313" key="2">
    <source>
        <dbReference type="Proteomes" id="UP000623090"/>
    </source>
</evidence>
<proteinExistence type="predicted"/>
<comment type="caution">
    <text evidence="1">The sequence shown here is derived from an EMBL/GenBank/DDBJ whole genome shotgun (WGS) entry which is preliminary data.</text>
</comment>
<dbReference type="RefSeq" id="WP_217417160.1">
    <property type="nucleotide sequence ID" value="NZ_JAHRDS010000002.1"/>
</dbReference>
<dbReference type="Proteomes" id="UP000623090">
    <property type="component" value="Unassembled WGS sequence"/>
</dbReference>
<name>A0ABX2AAZ3_9PROT</name>
<gene>
    <name evidence="1" type="ORF">HNW77_00120</name>
</gene>
<accession>A0ABX2AAZ3</accession>
<organism evidence="1 2">
    <name type="scientific">Komagataeibacter melomenusus</name>
    <dbReference type="NCBI Taxonomy" id="2766578"/>
    <lineage>
        <taxon>Bacteria</taxon>
        <taxon>Pseudomonadati</taxon>
        <taxon>Pseudomonadota</taxon>
        <taxon>Alphaproteobacteria</taxon>
        <taxon>Acetobacterales</taxon>
        <taxon>Acetobacteraceae</taxon>
        <taxon>Komagataeibacter</taxon>
    </lineage>
</organism>
<dbReference type="EMBL" id="JABJWC010000001">
    <property type="protein sequence ID" value="NPC64832.1"/>
    <property type="molecule type" value="Genomic_DNA"/>
</dbReference>
<sequence length="109" mass="12855">MNGFSYARDDDFSLRKECQFLRWQWDLKNIMYDNINEYVSFEPAWEKSAFPKRGTRMWCDSGVGLYRGAAYGQVGMRRGWRGIMKIFYGYNAGYGDKSGMLKSMYFSIL</sequence>